<feature type="compositionally biased region" description="Basic and acidic residues" evidence="1">
    <location>
        <begin position="251"/>
        <end position="265"/>
    </location>
</feature>
<dbReference type="InterPro" id="IPR012479">
    <property type="entry name" value="SAP30BP"/>
</dbReference>
<protein>
    <submittedName>
        <fullName evidence="2">GD10088</fullName>
    </submittedName>
</protein>
<dbReference type="STRING" id="7240.B4QH72"/>
<dbReference type="OMA" id="IQFCSIN"/>
<accession>B4QH72</accession>
<keyword evidence="3" id="KW-1185">Reference proteome</keyword>
<sequence>MAALASLTAQYTDSENEGDASPDSQNSTASLVIIPPKRPTPTPTKQDEESKRSKEKKKKRAKKVRRLVSYQDDTLISDEDEDHAAASSSEEESSSGDESNSSNSQSEDSPKAKDKSSAGSGSKDGDAPMEVDEEPACFPVEERTAESYEKDAKYAKYKFQLPPEPKGKPSAELVAKITKMYTKMSQTNMDMNRVIQDRKEFRNPSIYDKLISFCDINEFGTNYPPEIYDPLQWGEESYYESLAAAKRKTEMVKRQKDRKDMDKVEQATALSGKSRRRPKSGKHAFNLLYLLNSLVNSTSSCSKSKWDQPAPSSTVVKTTLPALTTTVTGTKGTVISAFGSLPKKPAV</sequence>
<dbReference type="HOGENOM" id="CLU_053268_1_0_1"/>
<dbReference type="EMBL" id="CM000362">
    <property type="protein sequence ID" value="EDX06326.1"/>
    <property type="molecule type" value="Genomic_DNA"/>
</dbReference>
<dbReference type="Proteomes" id="UP000000304">
    <property type="component" value="Chromosome 2R"/>
</dbReference>
<dbReference type="PhylomeDB" id="B4QH72"/>
<feature type="compositionally biased region" description="Low complexity" evidence="1">
    <location>
        <begin position="96"/>
        <end position="107"/>
    </location>
</feature>
<evidence type="ECO:0000256" key="1">
    <source>
        <dbReference type="SAM" id="MobiDB-lite"/>
    </source>
</evidence>
<proteinExistence type="predicted"/>
<dbReference type="GO" id="GO:0005634">
    <property type="term" value="C:nucleus"/>
    <property type="evidence" value="ECO:0007669"/>
    <property type="project" value="TreeGrafter"/>
</dbReference>
<evidence type="ECO:0000313" key="3">
    <source>
        <dbReference type="Proteomes" id="UP000000304"/>
    </source>
</evidence>
<dbReference type="OrthoDB" id="1714508at2759"/>
<dbReference type="Pfam" id="PF07818">
    <property type="entry name" value="HCNGP"/>
    <property type="match status" value="1"/>
</dbReference>
<evidence type="ECO:0000313" key="2">
    <source>
        <dbReference type="EMBL" id="EDX06326.1"/>
    </source>
</evidence>
<name>B4QH72_DROSI</name>
<dbReference type="AlphaFoldDB" id="B4QH72"/>
<dbReference type="PANTHER" id="PTHR13464">
    <property type="entry name" value="TRANSCRIPTIONAL REGULATOR PROTEIN HCNGP"/>
    <property type="match status" value="1"/>
</dbReference>
<feature type="compositionally biased region" description="Basic residues" evidence="1">
    <location>
        <begin position="53"/>
        <end position="66"/>
    </location>
</feature>
<feature type="region of interest" description="Disordered" evidence="1">
    <location>
        <begin position="251"/>
        <end position="279"/>
    </location>
</feature>
<dbReference type="GO" id="GO:0006355">
    <property type="term" value="P:regulation of DNA-templated transcription"/>
    <property type="evidence" value="ECO:0007669"/>
    <property type="project" value="InterPro"/>
</dbReference>
<dbReference type="PANTHER" id="PTHR13464:SF0">
    <property type="entry name" value="SAP30-BINDING PROTEIN"/>
    <property type="match status" value="1"/>
</dbReference>
<organism evidence="2 3">
    <name type="scientific">Drosophila simulans</name>
    <name type="common">Fruit fly</name>
    <dbReference type="NCBI Taxonomy" id="7240"/>
    <lineage>
        <taxon>Eukaryota</taxon>
        <taxon>Metazoa</taxon>
        <taxon>Ecdysozoa</taxon>
        <taxon>Arthropoda</taxon>
        <taxon>Hexapoda</taxon>
        <taxon>Insecta</taxon>
        <taxon>Pterygota</taxon>
        <taxon>Neoptera</taxon>
        <taxon>Endopterygota</taxon>
        <taxon>Diptera</taxon>
        <taxon>Brachycera</taxon>
        <taxon>Muscomorpha</taxon>
        <taxon>Ephydroidea</taxon>
        <taxon>Drosophilidae</taxon>
        <taxon>Drosophila</taxon>
        <taxon>Sophophora</taxon>
    </lineage>
</organism>
<gene>
    <name evidence="2" type="primary">Dsim\GD10088</name>
    <name evidence="2" type="ORF">Dsim_GD10088</name>
</gene>
<feature type="region of interest" description="Disordered" evidence="1">
    <location>
        <begin position="1"/>
        <end position="148"/>
    </location>
</feature>
<reference evidence="2 3" key="1">
    <citation type="journal article" date="2007" name="Nature">
        <title>Evolution of genes and genomes on the Drosophila phylogeny.</title>
        <authorList>
            <consortium name="Drosophila 12 Genomes Consortium"/>
            <person name="Clark A.G."/>
            <person name="Eisen M.B."/>
            <person name="Smith D.R."/>
            <person name="Bergman C.M."/>
            <person name="Oliver B."/>
            <person name="Markow T.A."/>
            <person name="Kaufman T.C."/>
            <person name="Kellis M."/>
            <person name="Gelbart W."/>
            <person name="Iyer V.N."/>
            <person name="Pollard D.A."/>
            <person name="Sackton T.B."/>
            <person name="Larracuente A.M."/>
            <person name="Singh N.D."/>
            <person name="Abad J.P."/>
            <person name="Abt D.N."/>
            <person name="Adryan B."/>
            <person name="Aguade M."/>
            <person name="Akashi H."/>
            <person name="Anderson W.W."/>
            <person name="Aquadro C.F."/>
            <person name="Ardell D.H."/>
            <person name="Arguello R."/>
            <person name="Artieri C.G."/>
            <person name="Barbash D.A."/>
            <person name="Barker D."/>
            <person name="Barsanti P."/>
            <person name="Batterham P."/>
            <person name="Batzoglou S."/>
            <person name="Begun D."/>
            <person name="Bhutkar A."/>
            <person name="Blanco E."/>
            <person name="Bosak S.A."/>
            <person name="Bradley R.K."/>
            <person name="Brand A.D."/>
            <person name="Brent M.R."/>
            <person name="Brooks A.N."/>
            <person name="Brown R.H."/>
            <person name="Butlin R.K."/>
            <person name="Caggese C."/>
            <person name="Calvi B.R."/>
            <person name="Bernardo de Carvalho A."/>
            <person name="Caspi A."/>
            <person name="Castrezana S."/>
            <person name="Celniker S.E."/>
            <person name="Chang J.L."/>
            <person name="Chapple C."/>
            <person name="Chatterji S."/>
            <person name="Chinwalla A."/>
            <person name="Civetta A."/>
            <person name="Clifton S.W."/>
            <person name="Comeron J.M."/>
            <person name="Costello J.C."/>
            <person name="Coyne J.A."/>
            <person name="Daub J."/>
            <person name="David R.G."/>
            <person name="Delcher A.L."/>
            <person name="Delehaunty K."/>
            <person name="Do C.B."/>
            <person name="Ebling H."/>
            <person name="Edwards K."/>
            <person name="Eickbush T."/>
            <person name="Evans J.D."/>
            <person name="Filipski A."/>
            <person name="Findeiss S."/>
            <person name="Freyhult E."/>
            <person name="Fulton L."/>
            <person name="Fulton R."/>
            <person name="Garcia A.C."/>
            <person name="Gardiner A."/>
            <person name="Garfield D.A."/>
            <person name="Garvin B.E."/>
            <person name="Gibson G."/>
            <person name="Gilbert D."/>
            <person name="Gnerre S."/>
            <person name="Godfrey J."/>
            <person name="Good R."/>
            <person name="Gotea V."/>
            <person name="Gravely B."/>
            <person name="Greenberg A.J."/>
            <person name="Griffiths-Jones S."/>
            <person name="Gross S."/>
            <person name="Guigo R."/>
            <person name="Gustafson E.A."/>
            <person name="Haerty W."/>
            <person name="Hahn M.W."/>
            <person name="Halligan D.L."/>
            <person name="Halpern A.L."/>
            <person name="Halter G.M."/>
            <person name="Han M.V."/>
            <person name="Heger A."/>
            <person name="Hillier L."/>
            <person name="Hinrichs A.S."/>
            <person name="Holmes I."/>
            <person name="Hoskins R.A."/>
            <person name="Hubisz M.J."/>
            <person name="Hultmark D."/>
            <person name="Huntley M.A."/>
            <person name="Jaffe D.B."/>
            <person name="Jagadeeshan S."/>
            <person name="Jeck W.R."/>
            <person name="Johnson J."/>
            <person name="Jones C.D."/>
            <person name="Jordan W.C."/>
            <person name="Karpen G.H."/>
            <person name="Kataoka E."/>
            <person name="Keightley P.D."/>
            <person name="Kheradpour P."/>
            <person name="Kirkness E.F."/>
            <person name="Koerich L.B."/>
            <person name="Kristiansen K."/>
            <person name="Kudrna D."/>
            <person name="Kulathinal R.J."/>
            <person name="Kumar S."/>
            <person name="Kwok R."/>
            <person name="Lander E."/>
            <person name="Langley C.H."/>
            <person name="Lapoint R."/>
            <person name="Lazzaro B.P."/>
            <person name="Lee S.J."/>
            <person name="Levesque L."/>
            <person name="Li R."/>
            <person name="Lin C.F."/>
            <person name="Lin M.F."/>
            <person name="Lindblad-Toh K."/>
            <person name="Llopart A."/>
            <person name="Long M."/>
            <person name="Low L."/>
            <person name="Lozovsky E."/>
            <person name="Lu J."/>
            <person name="Luo M."/>
            <person name="Machado C.A."/>
            <person name="Makalowski W."/>
            <person name="Marzo M."/>
            <person name="Matsuda M."/>
            <person name="Matzkin L."/>
            <person name="McAllister B."/>
            <person name="McBride C.S."/>
            <person name="McKernan B."/>
            <person name="McKernan K."/>
            <person name="Mendez-Lago M."/>
            <person name="Minx P."/>
            <person name="Mollenhauer M.U."/>
            <person name="Montooth K."/>
            <person name="Mount S.M."/>
            <person name="Mu X."/>
            <person name="Myers E."/>
            <person name="Negre B."/>
            <person name="Newfeld S."/>
            <person name="Nielsen R."/>
            <person name="Noor M.A."/>
            <person name="O'Grady P."/>
            <person name="Pachter L."/>
            <person name="Papaceit M."/>
            <person name="Parisi M.J."/>
            <person name="Parisi M."/>
            <person name="Parts L."/>
            <person name="Pedersen J.S."/>
            <person name="Pesole G."/>
            <person name="Phillippy A.M."/>
            <person name="Ponting C.P."/>
            <person name="Pop M."/>
            <person name="Porcelli D."/>
            <person name="Powell J.R."/>
            <person name="Prohaska S."/>
            <person name="Pruitt K."/>
            <person name="Puig M."/>
            <person name="Quesneville H."/>
            <person name="Ram K.R."/>
            <person name="Rand D."/>
            <person name="Rasmussen M.D."/>
            <person name="Reed L.K."/>
            <person name="Reenan R."/>
            <person name="Reily A."/>
            <person name="Remington K.A."/>
            <person name="Rieger T.T."/>
            <person name="Ritchie M.G."/>
            <person name="Robin C."/>
            <person name="Rogers Y.H."/>
            <person name="Rohde C."/>
            <person name="Rozas J."/>
            <person name="Rubenfield M.J."/>
            <person name="Ruiz A."/>
            <person name="Russo S."/>
            <person name="Salzberg S.L."/>
            <person name="Sanchez-Gracia A."/>
            <person name="Saranga D.J."/>
            <person name="Sato H."/>
            <person name="Schaeffer S.W."/>
            <person name="Schatz M.C."/>
            <person name="Schlenke T."/>
            <person name="Schwartz R."/>
            <person name="Segarra C."/>
            <person name="Singh R.S."/>
            <person name="Sirot L."/>
            <person name="Sirota M."/>
            <person name="Sisneros N.B."/>
            <person name="Smith C.D."/>
            <person name="Smith T.F."/>
            <person name="Spieth J."/>
            <person name="Stage D.E."/>
            <person name="Stark A."/>
            <person name="Stephan W."/>
            <person name="Strausberg R.L."/>
            <person name="Strempel S."/>
            <person name="Sturgill D."/>
            <person name="Sutton G."/>
            <person name="Sutton G.G."/>
            <person name="Tao W."/>
            <person name="Teichmann S."/>
            <person name="Tobari Y.N."/>
            <person name="Tomimura Y."/>
            <person name="Tsolas J.M."/>
            <person name="Valente V.L."/>
            <person name="Venter E."/>
            <person name="Venter J.C."/>
            <person name="Vicario S."/>
            <person name="Vieira F.G."/>
            <person name="Vilella A.J."/>
            <person name="Villasante A."/>
            <person name="Walenz B."/>
            <person name="Wang J."/>
            <person name="Wasserman M."/>
            <person name="Watts T."/>
            <person name="Wilson D."/>
            <person name="Wilson R.K."/>
            <person name="Wing R.A."/>
            <person name="Wolfner M.F."/>
            <person name="Wong A."/>
            <person name="Wong G.K."/>
            <person name="Wu C.I."/>
            <person name="Wu G."/>
            <person name="Yamamoto D."/>
            <person name="Yang H.P."/>
            <person name="Yang S.P."/>
            <person name="Yorke J.A."/>
            <person name="Yoshida K."/>
            <person name="Zdobnov E."/>
            <person name="Zhang P."/>
            <person name="Zhang Y."/>
            <person name="Zimin A.V."/>
            <person name="Baldwin J."/>
            <person name="Abdouelleil A."/>
            <person name="Abdulkadir J."/>
            <person name="Abebe A."/>
            <person name="Abera B."/>
            <person name="Abreu J."/>
            <person name="Acer S.C."/>
            <person name="Aftuck L."/>
            <person name="Alexander A."/>
            <person name="An P."/>
            <person name="Anderson E."/>
            <person name="Anderson S."/>
            <person name="Arachi H."/>
            <person name="Azer M."/>
            <person name="Bachantsang P."/>
            <person name="Barry A."/>
            <person name="Bayul T."/>
            <person name="Berlin A."/>
            <person name="Bessette D."/>
            <person name="Bloom T."/>
            <person name="Blye J."/>
            <person name="Boguslavskiy L."/>
            <person name="Bonnet C."/>
            <person name="Boukhgalter B."/>
            <person name="Bourzgui I."/>
            <person name="Brown A."/>
            <person name="Cahill P."/>
            <person name="Channer S."/>
            <person name="Cheshatsang Y."/>
            <person name="Chuda L."/>
            <person name="Citroen M."/>
            <person name="Collymore A."/>
            <person name="Cooke P."/>
            <person name="Costello M."/>
            <person name="D'Aco K."/>
            <person name="Daza R."/>
            <person name="De Haan G."/>
            <person name="DeGray S."/>
            <person name="DeMaso C."/>
            <person name="Dhargay N."/>
            <person name="Dooley K."/>
            <person name="Dooley E."/>
            <person name="Doricent M."/>
            <person name="Dorje P."/>
            <person name="Dorjee K."/>
            <person name="Dupes A."/>
            <person name="Elong R."/>
            <person name="Falk J."/>
            <person name="Farina A."/>
            <person name="Faro S."/>
            <person name="Ferguson D."/>
            <person name="Fisher S."/>
            <person name="Foley C.D."/>
            <person name="Franke A."/>
            <person name="Friedrich D."/>
            <person name="Gadbois L."/>
            <person name="Gearin G."/>
            <person name="Gearin C.R."/>
            <person name="Giannoukos G."/>
            <person name="Goode T."/>
            <person name="Graham J."/>
            <person name="Grandbois E."/>
            <person name="Grewal S."/>
            <person name="Gyaltsen K."/>
            <person name="Hafez N."/>
            <person name="Hagos B."/>
            <person name="Hall J."/>
            <person name="Henson C."/>
            <person name="Hollinger A."/>
            <person name="Honan T."/>
            <person name="Huard M.D."/>
            <person name="Hughes L."/>
            <person name="Hurhula B."/>
            <person name="Husby M.E."/>
            <person name="Kamat A."/>
            <person name="Kanga B."/>
            <person name="Kashin S."/>
            <person name="Khazanovich D."/>
            <person name="Kisner P."/>
            <person name="Lance K."/>
            <person name="Lara M."/>
            <person name="Lee W."/>
            <person name="Lennon N."/>
            <person name="Letendre F."/>
            <person name="LeVine R."/>
            <person name="Lipovsky A."/>
            <person name="Liu X."/>
            <person name="Liu J."/>
            <person name="Liu S."/>
            <person name="Lokyitsang T."/>
            <person name="Lokyitsang Y."/>
            <person name="Lubonja R."/>
            <person name="Lui A."/>
            <person name="MacDonald P."/>
            <person name="Magnisalis V."/>
            <person name="Maru K."/>
            <person name="Matthews C."/>
            <person name="McCusker W."/>
            <person name="McDonough S."/>
            <person name="Mehta T."/>
            <person name="Meldrim J."/>
            <person name="Meneus L."/>
            <person name="Mihai O."/>
            <person name="Mihalev A."/>
            <person name="Mihova T."/>
            <person name="Mittelman R."/>
            <person name="Mlenga V."/>
            <person name="Montmayeur A."/>
            <person name="Mulrain L."/>
            <person name="Navidi A."/>
            <person name="Naylor J."/>
            <person name="Negash T."/>
            <person name="Nguyen T."/>
            <person name="Nguyen N."/>
            <person name="Nicol R."/>
            <person name="Norbu C."/>
            <person name="Norbu N."/>
            <person name="Novod N."/>
            <person name="O'Neill B."/>
            <person name="Osman S."/>
            <person name="Markiewicz E."/>
            <person name="Oyono O.L."/>
            <person name="Patti C."/>
            <person name="Phunkhang P."/>
            <person name="Pierre F."/>
            <person name="Priest M."/>
            <person name="Raghuraman S."/>
            <person name="Rege F."/>
            <person name="Reyes R."/>
            <person name="Rise C."/>
            <person name="Rogov P."/>
            <person name="Ross K."/>
            <person name="Ryan E."/>
            <person name="Settipalli S."/>
            <person name="Shea T."/>
            <person name="Sherpa N."/>
            <person name="Shi L."/>
            <person name="Shih D."/>
            <person name="Sparrow T."/>
            <person name="Spaulding J."/>
            <person name="Stalker J."/>
            <person name="Stange-Thomann N."/>
            <person name="Stavropoulos S."/>
            <person name="Stone C."/>
            <person name="Strader C."/>
            <person name="Tesfaye S."/>
            <person name="Thomson T."/>
            <person name="Thoulutsang Y."/>
            <person name="Thoulutsang D."/>
            <person name="Topham K."/>
            <person name="Topping I."/>
            <person name="Tsamla T."/>
            <person name="Vassiliev H."/>
            <person name="Vo A."/>
            <person name="Wangchuk T."/>
            <person name="Wangdi T."/>
            <person name="Weiand M."/>
            <person name="Wilkinson J."/>
            <person name="Wilson A."/>
            <person name="Yadav S."/>
            <person name="Young G."/>
            <person name="Yu Q."/>
            <person name="Zembek L."/>
            <person name="Zhong D."/>
            <person name="Zimmer A."/>
            <person name="Zwirko Z."/>
            <person name="Jaffe D.B."/>
            <person name="Alvarez P."/>
            <person name="Brockman W."/>
            <person name="Butler J."/>
            <person name="Chin C."/>
            <person name="Gnerre S."/>
            <person name="Grabherr M."/>
            <person name="Kleber M."/>
            <person name="Mauceli E."/>
            <person name="MacCallum I."/>
        </authorList>
    </citation>
    <scope>NUCLEOTIDE SEQUENCE [LARGE SCALE GENOMIC DNA]</scope>
    <source>
        <strain evidence="3">white501</strain>
    </source>
</reference>